<evidence type="ECO:0000313" key="3">
    <source>
        <dbReference type="Proteomes" id="UP000587527"/>
    </source>
</evidence>
<proteinExistence type="predicted"/>
<dbReference type="AlphaFoldDB" id="A0A841BNF1"/>
<dbReference type="Pfam" id="PF07812">
    <property type="entry name" value="TfuA"/>
    <property type="match status" value="1"/>
</dbReference>
<evidence type="ECO:0000259" key="1">
    <source>
        <dbReference type="Pfam" id="PF07812"/>
    </source>
</evidence>
<gene>
    <name evidence="2" type="ORF">F4553_002195</name>
</gene>
<evidence type="ECO:0000313" key="2">
    <source>
        <dbReference type="EMBL" id="MBB5868816.1"/>
    </source>
</evidence>
<dbReference type="InterPro" id="IPR012924">
    <property type="entry name" value="TfuA_core"/>
</dbReference>
<dbReference type="RefSeq" id="WP_184835026.1">
    <property type="nucleotide sequence ID" value="NZ_JACHMN010000002.1"/>
</dbReference>
<accession>A0A841BNF1</accession>
<keyword evidence="3" id="KW-1185">Reference proteome</keyword>
<protein>
    <recommendedName>
        <fullName evidence="1">TfuA-like core domain-containing protein</fullName>
    </recommendedName>
</protein>
<reference evidence="2 3" key="1">
    <citation type="submission" date="2020-08" db="EMBL/GenBank/DDBJ databases">
        <title>Sequencing the genomes of 1000 actinobacteria strains.</title>
        <authorList>
            <person name="Klenk H.-P."/>
        </authorList>
    </citation>
    <scope>NUCLEOTIDE SEQUENCE [LARGE SCALE GENOMIC DNA]</scope>
    <source>
        <strain evidence="2 3">DSM 45362</strain>
    </source>
</reference>
<organism evidence="2 3">
    <name type="scientific">Allocatelliglobosispora scoriae</name>
    <dbReference type="NCBI Taxonomy" id="643052"/>
    <lineage>
        <taxon>Bacteria</taxon>
        <taxon>Bacillati</taxon>
        <taxon>Actinomycetota</taxon>
        <taxon>Actinomycetes</taxon>
        <taxon>Micromonosporales</taxon>
        <taxon>Micromonosporaceae</taxon>
        <taxon>Allocatelliglobosispora</taxon>
    </lineage>
</organism>
<dbReference type="EMBL" id="JACHMN010000002">
    <property type="protein sequence ID" value="MBB5868816.1"/>
    <property type="molecule type" value="Genomic_DNA"/>
</dbReference>
<name>A0A841BNF1_9ACTN</name>
<comment type="caution">
    <text evidence="2">The sequence shown here is derived from an EMBL/GenBank/DDBJ whole genome shotgun (WGS) entry which is preliminary data.</text>
</comment>
<dbReference type="Proteomes" id="UP000587527">
    <property type="component" value="Unassembled WGS sequence"/>
</dbReference>
<sequence>MTIHIFLGPTLSLTKAKELLPDALFLPPVSQGDVLRSAARRPAAIGIVDGRFQDVPAVWHKEILWAMSRGVAVYGSASMGALRAAELADFGMRGVGTIFEAYRSGAINDDDEVAVAHADAADGYRAANEAMVNIRPTLALATRDGVVGDATATALVGLAKQAYYPTRGYPQLLAAGAEAGLPADELAALREWLPANRINQKALDAQEMLRLMAAQASATAAAVPFRFEHTSFFEQSRQSAGELSGAAAQADPDTRAGGPASVTALEILEELRLDPAGYRHVWERAALRTVVDGGHAATPVNLAQAAERFRRARDLMGTDEIRAWLAANDTSVEHFAALVGTEQRVHGVIDEIAERLPAAVVDQLRVDGTYAPLVAAIVAKREFLAEHGLDQPIAATDDETTAHQLRWYFDSIGKPLPASLELHWREVGFTDQRGFLRAVRREYHFRTLAPPGE</sequence>
<feature type="domain" description="TfuA-like core" evidence="1">
    <location>
        <begin position="49"/>
        <end position="167"/>
    </location>
</feature>